<feature type="compositionally biased region" description="Basic and acidic residues" evidence="2">
    <location>
        <begin position="66"/>
        <end position="95"/>
    </location>
</feature>
<keyword evidence="5" id="KW-1185">Reference proteome</keyword>
<evidence type="ECO:0000256" key="1">
    <source>
        <dbReference type="PROSITE-ProRule" id="PRU00047"/>
    </source>
</evidence>
<evidence type="ECO:0000259" key="3">
    <source>
        <dbReference type="PROSITE" id="PS50158"/>
    </source>
</evidence>
<dbReference type="Proteomes" id="UP001604336">
    <property type="component" value="Unassembled WGS sequence"/>
</dbReference>
<evidence type="ECO:0000256" key="2">
    <source>
        <dbReference type="SAM" id="MobiDB-lite"/>
    </source>
</evidence>
<name>A0ABD1SEM0_9LAMI</name>
<feature type="domain" description="CCHC-type" evidence="3">
    <location>
        <begin position="121"/>
        <end position="134"/>
    </location>
</feature>
<gene>
    <name evidence="4" type="ORF">Adt_24738</name>
</gene>
<protein>
    <submittedName>
        <fullName evidence="4">Pepsin-retropepsin like protein</fullName>
    </submittedName>
</protein>
<organism evidence="4 5">
    <name type="scientific">Abeliophyllum distichum</name>
    <dbReference type="NCBI Taxonomy" id="126358"/>
    <lineage>
        <taxon>Eukaryota</taxon>
        <taxon>Viridiplantae</taxon>
        <taxon>Streptophyta</taxon>
        <taxon>Embryophyta</taxon>
        <taxon>Tracheophyta</taxon>
        <taxon>Spermatophyta</taxon>
        <taxon>Magnoliopsida</taxon>
        <taxon>eudicotyledons</taxon>
        <taxon>Gunneridae</taxon>
        <taxon>Pentapetalae</taxon>
        <taxon>asterids</taxon>
        <taxon>lamiids</taxon>
        <taxon>Lamiales</taxon>
        <taxon>Oleaceae</taxon>
        <taxon>Forsythieae</taxon>
        <taxon>Abeliophyllum</taxon>
    </lineage>
</organism>
<dbReference type="InterPro" id="IPR001878">
    <property type="entry name" value="Znf_CCHC"/>
</dbReference>
<reference evidence="5" key="1">
    <citation type="submission" date="2024-07" db="EMBL/GenBank/DDBJ databases">
        <title>Two chromosome-level genome assemblies of Korean endemic species Abeliophyllum distichum and Forsythia ovata (Oleaceae).</title>
        <authorList>
            <person name="Jang H."/>
        </authorList>
    </citation>
    <scope>NUCLEOTIDE SEQUENCE [LARGE SCALE GENOMIC DNA]</scope>
</reference>
<dbReference type="AlphaFoldDB" id="A0ABD1SEM0"/>
<feature type="region of interest" description="Disordered" evidence="2">
    <location>
        <begin position="53"/>
        <end position="103"/>
    </location>
</feature>
<sequence>MTVSEYIRKFEELSRFAAHMNTSFPEVIDKALLAEQAEVKIVRAREARNLNRNQNQKGFRVNENWNENKNKWTGKRQGEEQNESHLKRGRPDNQTEAKVTPSCTKWGRSHQGECLAGQGICYSCKKPRHMSRDCLDSLKREKGKARVYAIVRPENREDETRENFP</sequence>
<keyword evidence="1" id="KW-0863">Zinc-finger</keyword>
<keyword evidence="1" id="KW-0479">Metal-binding</keyword>
<accession>A0ABD1SEM0</accession>
<dbReference type="EMBL" id="JBFOLK010000007">
    <property type="protein sequence ID" value="KAL2499188.1"/>
    <property type="molecule type" value="Genomic_DNA"/>
</dbReference>
<dbReference type="PROSITE" id="PS50158">
    <property type="entry name" value="ZF_CCHC"/>
    <property type="match status" value="1"/>
</dbReference>
<evidence type="ECO:0000313" key="4">
    <source>
        <dbReference type="EMBL" id="KAL2499188.1"/>
    </source>
</evidence>
<dbReference type="GO" id="GO:0008270">
    <property type="term" value="F:zinc ion binding"/>
    <property type="evidence" value="ECO:0007669"/>
    <property type="project" value="UniProtKB-KW"/>
</dbReference>
<keyword evidence="1" id="KW-0862">Zinc</keyword>
<comment type="caution">
    <text evidence="4">The sequence shown here is derived from an EMBL/GenBank/DDBJ whole genome shotgun (WGS) entry which is preliminary data.</text>
</comment>
<dbReference type="SMART" id="SM00343">
    <property type="entry name" value="ZnF_C2HC"/>
    <property type="match status" value="1"/>
</dbReference>
<evidence type="ECO:0000313" key="5">
    <source>
        <dbReference type="Proteomes" id="UP001604336"/>
    </source>
</evidence>
<proteinExistence type="predicted"/>